<reference evidence="2" key="1">
    <citation type="submission" date="2014-09" db="EMBL/GenBank/DDBJ databases">
        <authorList>
            <person name="Magalhaes I.L.F."/>
            <person name="Oliveira U."/>
            <person name="Santos F.R."/>
            <person name="Vidigal T.H.D.A."/>
            <person name="Brescovit A.D."/>
            <person name="Santos A.J."/>
        </authorList>
    </citation>
    <scope>NUCLEOTIDE SEQUENCE</scope>
    <source>
        <tissue evidence="2">Shoot tissue taken approximately 20 cm above the soil surface</tissue>
    </source>
</reference>
<protein>
    <submittedName>
        <fullName evidence="2">Uncharacterized protein</fullName>
    </submittedName>
</protein>
<keyword evidence="1" id="KW-0812">Transmembrane</keyword>
<keyword evidence="1" id="KW-1133">Transmembrane helix</keyword>
<proteinExistence type="predicted"/>
<accession>A0A0A9F9P4</accession>
<reference evidence="2" key="2">
    <citation type="journal article" date="2015" name="Data Brief">
        <title>Shoot transcriptome of the giant reed, Arundo donax.</title>
        <authorList>
            <person name="Barrero R.A."/>
            <person name="Guerrero F.D."/>
            <person name="Moolhuijzen P."/>
            <person name="Goolsby J.A."/>
            <person name="Tidwell J."/>
            <person name="Bellgard S.E."/>
            <person name="Bellgard M.I."/>
        </authorList>
    </citation>
    <scope>NUCLEOTIDE SEQUENCE</scope>
    <source>
        <tissue evidence="2">Shoot tissue taken approximately 20 cm above the soil surface</tissue>
    </source>
</reference>
<dbReference type="EMBL" id="GBRH01191030">
    <property type="protein sequence ID" value="JAE06866.1"/>
    <property type="molecule type" value="Transcribed_RNA"/>
</dbReference>
<dbReference type="AlphaFoldDB" id="A0A0A9F9P4"/>
<evidence type="ECO:0000313" key="2">
    <source>
        <dbReference type="EMBL" id="JAE06866.1"/>
    </source>
</evidence>
<sequence>MYNVHATHVVIDVNWLHKSRLSDIHCCPFCTMTSTRSELKFLPASCVFFAFQICILCSCRIFCGLYLK</sequence>
<feature type="transmembrane region" description="Helical" evidence="1">
    <location>
        <begin position="41"/>
        <end position="67"/>
    </location>
</feature>
<keyword evidence="1" id="KW-0472">Membrane</keyword>
<name>A0A0A9F9P4_ARUDO</name>
<evidence type="ECO:0000256" key="1">
    <source>
        <dbReference type="SAM" id="Phobius"/>
    </source>
</evidence>
<organism evidence="2">
    <name type="scientific">Arundo donax</name>
    <name type="common">Giant reed</name>
    <name type="synonym">Donax arundinaceus</name>
    <dbReference type="NCBI Taxonomy" id="35708"/>
    <lineage>
        <taxon>Eukaryota</taxon>
        <taxon>Viridiplantae</taxon>
        <taxon>Streptophyta</taxon>
        <taxon>Embryophyta</taxon>
        <taxon>Tracheophyta</taxon>
        <taxon>Spermatophyta</taxon>
        <taxon>Magnoliopsida</taxon>
        <taxon>Liliopsida</taxon>
        <taxon>Poales</taxon>
        <taxon>Poaceae</taxon>
        <taxon>PACMAD clade</taxon>
        <taxon>Arundinoideae</taxon>
        <taxon>Arundineae</taxon>
        <taxon>Arundo</taxon>
    </lineage>
</organism>